<dbReference type="OrthoDB" id="5092040at2759"/>
<proteinExistence type="predicted"/>
<dbReference type="Proteomes" id="UP000730481">
    <property type="component" value="Unassembled WGS sequence"/>
</dbReference>
<reference evidence="1" key="2">
    <citation type="submission" date="2020-02" db="EMBL/GenBank/DDBJ databases">
        <title>Identification and distribution of gene clusters putatively required for synthesis of sphingolipid metabolism inhibitors in phylogenetically diverse species of the filamentous fungus Fusarium.</title>
        <authorList>
            <person name="Kim H.-S."/>
            <person name="Busman M."/>
            <person name="Brown D.W."/>
            <person name="Divon H."/>
            <person name="Uhlig S."/>
            <person name="Proctor R.H."/>
        </authorList>
    </citation>
    <scope>NUCLEOTIDE SEQUENCE</scope>
    <source>
        <strain evidence="1">NRRL 25174</strain>
    </source>
</reference>
<gene>
    <name evidence="1" type="ORF">FBEOM_1175</name>
</gene>
<dbReference type="AlphaFoldDB" id="A0A9P5AU98"/>
<organism evidence="1 2">
    <name type="scientific">Fusarium beomiforme</name>
    <dbReference type="NCBI Taxonomy" id="44412"/>
    <lineage>
        <taxon>Eukaryota</taxon>
        <taxon>Fungi</taxon>
        <taxon>Dikarya</taxon>
        <taxon>Ascomycota</taxon>
        <taxon>Pezizomycotina</taxon>
        <taxon>Sordariomycetes</taxon>
        <taxon>Hypocreomycetidae</taxon>
        <taxon>Hypocreales</taxon>
        <taxon>Nectriaceae</taxon>
        <taxon>Fusarium</taxon>
        <taxon>Fusarium burgessii species complex</taxon>
    </lineage>
</organism>
<sequence>MFRNDDLPGPPQLTEWKKITGPHGGQQGAQMELVMWMEAARKVVNLGLTLRVTIRMRMPFRDYWTIRQLTDVLRSSKVTVGVDLDKDSWGQVPEYYRSLLMGMCKFSVTGKQLEKA</sequence>
<comment type="caution">
    <text evidence="1">The sequence shown here is derived from an EMBL/GenBank/DDBJ whole genome shotgun (WGS) entry which is preliminary data.</text>
</comment>
<name>A0A9P5AU98_9HYPO</name>
<keyword evidence="2" id="KW-1185">Reference proteome</keyword>
<protein>
    <submittedName>
        <fullName evidence="1">Uncharacterized protein</fullName>
    </submittedName>
</protein>
<reference evidence="1" key="1">
    <citation type="journal article" date="2017" name="Mycologia">
        <title>Fusarium algeriense, sp. nov., a novel toxigenic crown rot pathogen of durum wheat from Algeria is nested in the Fusarium burgessii species complex.</title>
        <authorList>
            <person name="Laraba I."/>
            <person name="Keddad A."/>
            <person name="Boureghda H."/>
            <person name="Abdallah N."/>
            <person name="Vaughan M.M."/>
            <person name="Proctor R.H."/>
            <person name="Busman M."/>
            <person name="O'Donnell K."/>
        </authorList>
    </citation>
    <scope>NUCLEOTIDE SEQUENCE</scope>
    <source>
        <strain evidence="1">NRRL 25174</strain>
    </source>
</reference>
<evidence type="ECO:0000313" key="2">
    <source>
        <dbReference type="Proteomes" id="UP000730481"/>
    </source>
</evidence>
<accession>A0A9P5AU98</accession>
<dbReference type="EMBL" id="PVQB02000037">
    <property type="protein sequence ID" value="KAF4344889.1"/>
    <property type="molecule type" value="Genomic_DNA"/>
</dbReference>
<evidence type="ECO:0000313" key="1">
    <source>
        <dbReference type="EMBL" id="KAF4344889.1"/>
    </source>
</evidence>